<evidence type="ECO:0000256" key="10">
    <source>
        <dbReference type="SAM" id="SignalP"/>
    </source>
</evidence>
<comment type="similarity">
    <text evidence="2 9">Belongs to the peptidase S8 family.</text>
</comment>
<dbReference type="PROSITE" id="PS00138">
    <property type="entry name" value="SUBTILASE_SER"/>
    <property type="match status" value="1"/>
</dbReference>
<dbReference type="OMA" id="TCAEDCM"/>
<dbReference type="EMBL" id="LRBV02000001">
    <property type="status" value="NOT_ANNOTATED_CDS"/>
    <property type="molecule type" value="Genomic_DNA"/>
</dbReference>
<dbReference type="GO" id="GO:0006508">
    <property type="term" value="P:proteolysis"/>
    <property type="evidence" value="ECO:0007669"/>
    <property type="project" value="UniProtKB-KW"/>
</dbReference>
<evidence type="ECO:0000313" key="15">
    <source>
        <dbReference type="Proteomes" id="UP000594261"/>
    </source>
</evidence>
<evidence type="ECO:0000256" key="7">
    <source>
        <dbReference type="ARBA" id="ARBA00022825"/>
    </source>
</evidence>
<dbReference type="Gene3D" id="3.30.70.80">
    <property type="entry name" value="Peptidase S8 propeptide/proteinase inhibitor I9"/>
    <property type="match status" value="1"/>
</dbReference>
<feature type="signal peptide" evidence="10">
    <location>
        <begin position="1"/>
        <end position="26"/>
    </location>
</feature>
<dbReference type="FunCoup" id="A0A7N2KP31">
    <property type="interactions" value="2"/>
</dbReference>
<dbReference type="Gene3D" id="3.40.50.200">
    <property type="entry name" value="Peptidase S8/S53 domain"/>
    <property type="match status" value="1"/>
</dbReference>
<dbReference type="InterPro" id="IPR034197">
    <property type="entry name" value="Peptidases_S8_3"/>
</dbReference>
<feature type="active site" description="Charge relay system" evidence="8 9">
    <location>
        <position position="154"/>
    </location>
</feature>
<dbReference type="GO" id="GO:0005576">
    <property type="term" value="C:extracellular region"/>
    <property type="evidence" value="ECO:0007669"/>
    <property type="project" value="UniProtKB-SubCell"/>
</dbReference>
<dbReference type="InterPro" id="IPR023828">
    <property type="entry name" value="Peptidase_S8_Ser-AS"/>
</dbReference>
<evidence type="ECO:0000256" key="4">
    <source>
        <dbReference type="ARBA" id="ARBA00022670"/>
    </source>
</evidence>
<evidence type="ECO:0000256" key="2">
    <source>
        <dbReference type="ARBA" id="ARBA00011073"/>
    </source>
</evidence>
<dbReference type="AlphaFoldDB" id="A0A7N2KP31"/>
<dbReference type="InterPro" id="IPR010259">
    <property type="entry name" value="S8pro/Inhibitor_I9"/>
</dbReference>
<feature type="domain" description="Subtilisin-like protease fibronectin type-III" evidence="13">
    <location>
        <begin position="648"/>
        <end position="749"/>
    </location>
</feature>
<feature type="domain" description="Inhibitor I9" evidence="12">
    <location>
        <begin position="47"/>
        <end position="124"/>
    </location>
</feature>
<dbReference type="GO" id="GO:0004252">
    <property type="term" value="F:serine-type endopeptidase activity"/>
    <property type="evidence" value="ECO:0007669"/>
    <property type="project" value="UniProtKB-UniRule"/>
</dbReference>
<organism evidence="14 15">
    <name type="scientific">Quercus lobata</name>
    <name type="common">Valley oak</name>
    <dbReference type="NCBI Taxonomy" id="97700"/>
    <lineage>
        <taxon>Eukaryota</taxon>
        <taxon>Viridiplantae</taxon>
        <taxon>Streptophyta</taxon>
        <taxon>Embryophyta</taxon>
        <taxon>Tracheophyta</taxon>
        <taxon>Spermatophyta</taxon>
        <taxon>Magnoliopsida</taxon>
        <taxon>eudicotyledons</taxon>
        <taxon>Gunneridae</taxon>
        <taxon>Pentapetalae</taxon>
        <taxon>rosids</taxon>
        <taxon>fabids</taxon>
        <taxon>Fagales</taxon>
        <taxon>Fagaceae</taxon>
        <taxon>Quercus</taxon>
    </lineage>
</organism>
<evidence type="ECO:0000259" key="11">
    <source>
        <dbReference type="Pfam" id="PF00082"/>
    </source>
</evidence>
<proteinExistence type="inferred from homology"/>
<evidence type="ECO:0000256" key="6">
    <source>
        <dbReference type="ARBA" id="ARBA00022801"/>
    </source>
</evidence>
<name>A0A7N2KP31_QUELO</name>
<evidence type="ECO:0000259" key="12">
    <source>
        <dbReference type="Pfam" id="PF05922"/>
    </source>
</evidence>
<evidence type="ECO:0000313" key="14">
    <source>
        <dbReference type="EnsemblPlants" id="QL01p028152:mrna"/>
    </source>
</evidence>
<dbReference type="PROSITE" id="PS51892">
    <property type="entry name" value="SUBTILASE"/>
    <property type="match status" value="1"/>
</dbReference>
<evidence type="ECO:0000256" key="1">
    <source>
        <dbReference type="ARBA" id="ARBA00004613"/>
    </source>
</evidence>
<dbReference type="InterPro" id="IPR037045">
    <property type="entry name" value="S8pro/Inhibitor_I9_sf"/>
</dbReference>
<evidence type="ECO:0000256" key="8">
    <source>
        <dbReference type="PIRSR" id="PIRSR615500-1"/>
    </source>
</evidence>
<dbReference type="GO" id="GO:0009609">
    <property type="term" value="P:response to symbiotic bacterium"/>
    <property type="evidence" value="ECO:0007669"/>
    <property type="project" value="UniProtKB-ARBA"/>
</dbReference>
<dbReference type="InterPro" id="IPR000209">
    <property type="entry name" value="Peptidase_S8/S53_dom"/>
</dbReference>
<feature type="domain" description="Peptidase S8/S53" evidence="11">
    <location>
        <begin position="146"/>
        <end position="592"/>
    </location>
</feature>
<dbReference type="InterPro" id="IPR015500">
    <property type="entry name" value="Peptidase_S8_subtilisin-rel"/>
</dbReference>
<dbReference type="FunFam" id="3.40.50.200:FF:000006">
    <property type="entry name" value="Subtilisin-like protease SBT1.5"/>
    <property type="match status" value="1"/>
</dbReference>
<dbReference type="Proteomes" id="UP000594261">
    <property type="component" value="Chromosome 1"/>
</dbReference>
<keyword evidence="3" id="KW-0964">Secreted</keyword>
<dbReference type="Gene3D" id="2.60.40.2310">
    <property type="match status" value="1"/>
</dbReference>
<evidence type="ECO:0000256" key="9">
    <source>
        <dbReference type="PROSITE-ProRule" id="PRU01240"/>
    </source>
</evidence>
<dbReference type="InParanoid" id="A0A7N2KP31"/>
<dbReference type="InterPro" id="IPR045051">
    <property type="entry name" value="SBT"/>
</dbReference>
<protein>
    <recommendedName>
        <fullName evidence="16">Cucumisin</fullName>
    </recommendedName>
</protein>
<evidence type="ECO:0000256" key="5">
    <source>
        <dbReference type="ARBA" id="ARBA00022729"/>
    </source>
</evidence>
<dbReference type="InterPro" id="IPR041469">
    <property type="entry name" value="Subtilisin-like_FN3"/>
</dbReference>
<dbReference type="InterPro" id="IPR036852">
    <property type="entry name" value="Peptidase_S8/S53_dom_sf"/>
</dbReference>
<dbReference type="CDD" id="cd02120">
    <property type="entry name" value="PA_subtilisin_like"/>
    <property type="match status" value="1"/>
</dbReference>
<dbReference type="PRINTS" id="PR00723">
    <property type="entry name" value="SUBTILISIN"/>
</dbReference>
<dbReference type="Pfam" id="PF05922">
    <property type="entry name" value="Inhibitor_I9"/>
    <property type="match status" value="1"/>
</dbReference>
<sequence>MANHGSLLFCYISYILILTTSLSCRAAEEDRKASVIFVAKESVSSMVYIVYMGSLPTGQYSPLSNHLSLLQEVVEGSSIENCLVRSYKRSFNGFAAKLTDRERQKLANRNEVVSVFPSKPYHLHTTRSWDFLGFSETIKRNATAESDVIVGVIDTGIWPESESFNDEGFSPHPSKWKGECKGGNNFTCNNKIIGARYYSSTSSDNMSARDHDGHGTHTASTAAGNKVEGASFYGIAQGTARGGVPSARIAAYRACYPNDCQGEKILAAFDDAIADGVDIISISIGPYIAVANFSQDVIAIGAFHAMEKGILTSQSAGNSAGLIASVSSVAPWIFCVAASNIDRQIIDKVVLGNGKTLDGIGINGFSLNGTKFPLVLGQNARKNTCSTSTSEGVCNAGCLNSSLVIGKIVVCDDPDADFEASIAGAVGSILKNDPFDDIADVFSLPTSSLSVDKYDIVASYLNSTKEPQATILRSESIQVGDAPIVAWFSSLGPNYVVPEILKPDITAPGVEILAAYSEIVSPSSSSQDMRRAKYNILSGTSMACPHVSGVAAYVKTFHPDWSASAIKSAIMTTASPMNATEILAAEFAYGSGQINPTKAVDPGLVYNASKEDYINLLCSLGYDEKNLRLISGDNSTCPKVSTKTLARDLNYPSMTAMVSPLQSFNVTFHRTVTNVGFANSTYKATTFTNSEVKIIVEPEVISFTSVNEKSSFVVHVTGGQGILPNNYSKASSSLVWSDGSHSVRSPVFVYALSN</sequence>
<keyword evidence="7 9" id="KW-0720">Serine protease</keyword>
<dbReference type="SUPFAM" id="SSF52743">
    <property type="entry name" value="Subtilisin-like"/>
    <property type="match status" value="1"/>
</dbReference>
<evidence type="ECO:0000259" key="13">
    <source>
        <dbReference type="Pfam" id="PF17766"/>
    </source>
</evidence>
<evidence type="ECO:0008006" key="16">
    <source>
        <dbReference type="Google" id="ProtNLM"/>
    </source>
</evidence>
<keyword evidence="15" id="KW-1185">Reference proteome</keyword>
<keyword evidence="5 10" id="KW-0732">Signal</keyword>
<dbReference type="Gene3D" id="3.50.30.30">
    <property type="match status" value="1"/>
</dbReference>
<evidence type="ECO:0000256" key="3">
    <source>
        <dbReference type="ARBA" id="ARBA00022525"/>
    </source>
</evidence>
<dbReference type="Pfam" id="PF00082">
    <property type="entry name" value="Peptidase_S8"/>
    <property type="match status" value="1"/>
</dbReference>
<dbReference type="PANTHER" id="PTHR10795">
    <property type="entry name" value="PROPROTEIN CONVERTASE SUBTILISIN/KEXIN"/>
    <property type="match status" value="1"/>
</dbReference>
<accession>A0A7N2KP31</accession>
<dbReference type="Gramene" id="QL01p028152:mrna">
    <property type="protein sequence ID" value="QL01p028152:mrna"/>
    <property type="gene ID" value="QL01p028152"/>
</dbReference>
<dbReference type="Pfam" id="PF17766">
    <property type="entry name" value="fn3_6"/>
    <property type="match status" value="1"/>
</dbReference>
<reference evidence="14 15" key="1">
    <citation type="journal article" date="2016" name="G3 (Bethesda)">
        <title>First Draft Assembly and Annotation of the Genome of a California Endemic Oak Quercus lobata Nee (Fagaceae).</title>
        <authorList>
            <person name="Sork V.L."/>
            <person name="Fitz-Gibbon S.T."/>
            <person name="Puiu D."/>
            <person name="Crepeau M."/>
            <person name="Gugger P.F."/>
            <person name="Sherman R."/>
            <person name="Stevens K."/>
            <person name="Langley C.H."/>
            <person name="Pellegrini M."/>
            <person name="Salzberg S.L."/>
        </authorList>
    </citation>
    <scope>NUCLEOTIDE SEQUENCE [LARGE SCALE GENOMIC DNA]</scope>
    <source>
        <strain evidence="14 15">cv. SW786</strain>
    </source>
</reference>
<feature type="chain" id="PRO_5029580282" description="Cucumisin" evidence="10">
    <location>
        <begin position="27"/>
        <end position="754"/>
    </location>
</feature>
<feature type="active site" description="Charge relay system" evidence="8 9">
    <location>
        <position position="541"/>
    </location>
</feature>
<feature type="active site" description="Charge relay system" evidence="8 9">
    <location>
        <position position="214"/>
    </location>
</feature>
<keyword evidence="6 9" id="KW-0378">Hydrolase</keyword>
<comment type="subcellular location">
    <subcellularLocation>
        <location evidence="1">Secreted</location>
    </subcellularLocation>
</comment>
<dbReference type="CDD" id="cd04852">
    <property type="entry name" value="Peptidases_S8_3"/>
    <property type="match status" value="1"/>
</dbReference>
<keyword evidence="4 9" id="KW-0645">Protease</keyword>
<dbReference type="EnsemblPlants" id="QL01p028152:mrna">
    <property type="protein sequence ID" value="QL01p028152:mrna"/>
    <property type="gene ID" value="QL01p028152"/>
</dbReference>
<reference evidence="14" key="2">
    <citation type="submission" date="2021-01" db="UniProtKB">
        <authorList>
            <consortium name="EnsemblPlants"/>
        </authorList>
    </citation>
    <scope>IDENTIFICATION</scope>
</reference>